<dbReference type="InterPro" id="IPR011042">
    <property type="entry name" value="6-blade_b-propeller_TolB-like"/>
</dbReference>
<dbReference type="PANTHER" id="PTHR10680">
    <property type="entry name" value="PEPTIDYL-GLYCINE ALPHA-AMIDATING MONOOXYGENASE"/>
    <property type="match status" value="1"/>
</dbReference>
<accession>A0A381ZJZ5</accession>
<dbReference type="AlphaFoldDB" id="A0A381ZJZ5"/>
<protein>
    <recommendedName>
        <fullName evidence="6">SMP-30/Gluconolactonase/LRE-like region domain-containing protein</fullName>
    </recommendedName>
</protein>
<dbReference type="Pfam" id="PF01436">
    <property type="entry name" value="NHL"/>
    <property type="match status" value="1"/>
</dbReference>
<reference evidence="5" key="1">
    <citation type="submission" date="2018-05" db="EMBL/GenBank/DDBJ databases">
        <authorList>
            <person name="Lanie J.A."/>
            <person name="Ng W.-L."/>
            <person name="Kazmierczak K.M."/>
            <person name="Andrzejewski T.M."/>
            <person name="Davidsen T.M."/>
            <person name="Wayne K.J."/>
            <person name="Tettelin H."/>
            <person name="Glass J.I."/>
            <person name="Rusch D."/>
            <person name="Podicherti R."/>
            <person name="Tsui H.-C.T."/>
            <person name="Winkler M.E."/>
        </authorList>
    </citation>
    <scope>NUCLEOTIDE SEQUENCE</scope>
</reference>
<evidence type="ECO:0000256" key="3">
    <source>
        <dbReference type="ARBA" id="ARBA00023180"/>
    </source>
</evidence>
<proteinExistence type="predicted"/>
<dbReference type="EMBL" id="UINC01021605">
    <property type="protein sequence ID" value="SVA89499.1"/>
    <property type="molecule type" value="Genomic_DNA"/>
</dbReference>
<name>A0A381ZJZ5_9ZZZZ</name>
<keyword evidence="3" id="KW-0325">Glycoprotein</keyword>
<dbReference type="CDD" id="cd14958">
    <property type="entry name" value="NHL_PAL_like"/>
    <property type="match status" value="1"/>
</dbReference>
<dbReference type="Gene3D" id="2.120.10.30">
    <property type="entry name" value="TolB, C-terminal domain"/>
    <property type="match status" value="1"/>
</dbReference>
<dbReference type="InterPro" id="IPR001258">
    <property type="entry name" value="NHL_repeat"/>
</dbReference>
<dbReference type="SUPFAM" id="SSF63829">
    <property type="entry name" value="Calcium-dependent phosphotriesterase"/>
    <property type="match status" value="1"/>
</dbReference>
<evidence type="ECO:0000256" key="1">
    <source>
        <dbReference type="ARBA" id="ARBA00022729"/>
    </source>
</evidence>
<feature type="region of interest" description="Disordered" evidence="4">
    <location>
        <begin position="326"/>
        <end position="348"/>
    </location>
</feature>
<evidence type="ECO:0000313" key="5">
    <source>
        <dbReference type="EMBL" id="SVA89499.1"/>
    </source>
</evidence>
<evidence type="ECO:0008006" key="6">
    <source>
        <dbReference type="Google" id="ProtNLM"/>
    </source>
</evidence>
<keyword evidence="2" id="KW-0677">Repeat</keyword>
<organism evidence="5">
    <name type="scientific">marine metagenome</name>
    <dbReference type="NCBI Taxonomy" id="408172"/>
    <lineage>
        <taxon>unclassified sequences</taxon>
        <taxon>metagenomes</taxon>
        <taxon>ecological metagenomes</taxon>
    </lineage>
</organism>
<keyword evidence="1" id="KW-0732">Signal</keyword>
<dbReference type="PROSITE" id="PS51125">
    <property type="entry name" value="NHL"/>
    <property type="match status" value="3"/>
</dbReference>
<gene>
    <name evidence="5" type="ORF">METZ01_LOCUS142353</name>
</gene>
<evidence type="ECO:0000256" key="2">
    <source>
        <dbReference type="ARBA" id="ARBA00022737"/>
    </source>
</evidence>
<sequence length="366" mass="38997">MFGIASLSNRRTDGSADFPMRFAPAYCVWTTITALLCIAASAPNAQEVVPPPNNLPNDYITVLNWAKFPDGRRFGSTAGVDVAPDGTIWAYDRCGANSCDGSELDPILQFDPSGRLVASFGAGLFNFPHGFHVDADGNIWVTDHGVDPPNDKGQQVFKFSTDGQVLLTLGRAGVSGSGQYTFNQPSDVVVAASGEIFVADGHGSATNARIVKYAADGTFIRAWGRHGAAPDELEGPHSLALDSQNRLFVADRTNNRIQIFDQDGTLLDSWTQFGRPSGLAIDQNDILYVADSESRDNDGGYGHNPEVRRGIRIGSAVDGTVTGFIPDPAERGGTSGAEGVAVDTDGNVYGAEVGPRDLKKYIPRSR</sequence>
<evidence type="ECO:0000256" key="4">
    <source>
        <dbReference type="SAM" id="MobiDB-lite"/>
    </source>
</evidence>